<feature type="transmembrane region" description="Helical" evidence="2">
    <location>
        <begin position="231"/>
        <end position="253"/>
    </location>
</feature>
<keyword evidence="2" id="KW-0472">Membrane</keyword>
<name>A0A2G5HAF7_CERBT</name>
<evidence type="ECO:0000256" key="1">
    <source>
        <dbReference type="SAM" id="MobiDB-lite"/>
    </source>
</evidence>
<dbReference type="EMBL" id="CP134188">
    <property type="protein sequence ID" value="WPB03663.1"/>
    <property type="molecule type" value="Genomic_DNA"/>
</dbReference>
<evidence type="ECO:0000313" key="6">
    <source>
        <dbReference type="Proteomes" id="UP001302367"/>
    </source>
</evidence>
<feature type="transmembrane region" description="Helical" evidence="2">
    <location>
        <begin position="273"/>
        <end position="292"/>
    </location>
</feature>
<dbReference type="PANTHER" id="PTHR34414:SF1">
    <property type="entry name" value="SUBTILISIN-LIKE SERINE PROTEASE"/>
    <property type="match status" value="1"/>
</dbReference>
<keyword evidence="2" id="KW-0812">Transmembrane</keyword>
<evidence type="ECO:0000313" key="5">
    <source>
        <dbReference type="Proteomes" id="UP000230605"/>
    </source>
</evidence>
<keyword evidence="6" id="KW-1185">Reference proteome</keyword>
<reference evidence="3 5" key="1">
    <citation type="submission" date="2015-10" db="EMBL/GenBank/DDBJ databases">
        <title>The cercosporin biosynthetic gene cluster was horizontally transferred to several fungal lineages and shown to be expanded in Cercospora beticola based on microsynteny with recipient genomes.</title>
        <authorList>
            <person name="De Jonge R."/>
            <person name="Ebert M.K."/>
            <person name="Suttle J.C."/>
            <person name="Jurick Ii W.M."/>
            <person name="Secor G.A."/>
            <person name="Thomma B.P."/>
            <person name="Van De Peer Y."/>
            <person name="Bolton M.D."/>
        </authorList>
    </citation>
    <scope>NUCLEOTIDE SEQUENCE [LARGE SCALE GENOMIC DNA]</scope>
    <source>
        <strain evidence="3 5">09-40</strain>
    </source>
</reference>
<feature type="region of interest" description="Disordered" evidence="1">
    <location>
        <begin position="1"/>
        <end position="32"/>
    </location>
</feature>
<evidence type="ECO:0000313" key="3">
    <source>
        <dbReference type="EMBL" id="PIA89212.1"/>
    </source>
</evidence>
<protein>
    <recommendedName>
        <fullName evidence="7">Subtilisin-like serine protease</fullName>
    </recommendedName>
</protein>
<gene>
    <name evidence="3" type="ORF">CB0940_07697</name>
    <name evidence="4" type="ORF">RHO25_008304</name>
</gene>
<dbReference type="AlphaFoldDB" id="A0A2G5HAF7"/>
<dbReference type="OrthoDB" id="5086500at2759"/>
<dbReference type="Pfam" id="PF20246">
    <property type="entry name" value="DUF6601"/>
    <property type="match status" value="1"/>
</dbReference>
<evidence type="ECO:0008006" key="7">
    <source>
        <dbReference type="Google" id="ProtNLM"/>
    </source>
</evidence>
<dbReference type="Proteomes" id="UP001302367">
    <property type="component" value="Chromosome 5"/>
</dbReference>
<organism evidence="3 5">
    <name type="scientific">Cercospora beticola</name>
    <name type="common">Sugarbeet leaf spot fungus</name>
    <dbReference type="NCBI Taxonomy" id="122368"/>
    <lineage>
        <taxon>Eukaryota</taxon>
        <taxon>Fungi</taxon>
        <taxon>Dikarya</taxon>
        <taxon>Ascomycota</taxon>
        <taxon>Pezizomycotina</taxon>
        <taxon>Dothideomycetes</taxon>
        <taxon>Dothideomycetidae</taxon>
        <taxon>Mycosphaerellales</taxon>
        <taxon>Mycosphaerellaceae</taxon>
        <taxon>Cercospora</taxon>
    </lineage>
</organism>
<dbReference type="Proteomes" id="UP000230605">
    <property type="component" value="Chromosome 5"/>
</dbReference>
<sequence length="323" mass="36667">MDADEKGSGCHIKSDGSISSDSMKGVGGIPGHPRIRTQTDTVHFLSDDLLTPDLDELSPWLWLMSTPSCTNITPLHQQRLRGREIVIMEDPGLHLVWHHRAIYIKPLPGYLLDSEFRERLLNSAHCDPKSAAISKAARGFLRSYALLIRHESDFRLAQSEHLQLIPEELDWLGFNEFIADFEDPDPGMVSPRYQNYGELRFSRLNMLVKVFLRKWHYRYTDGRYKDYLETFYAPLLFVFAVTSVVLNAMQVTLAVGGLDNRHWHSFWAASRGFASFTVAGTSILVVLVIVLLSRKIASEVIYATKMQLRRRFGRGGQRSSGGA</sequence>
<reference evidence="4 6" key="2">
    <citation type="submission" date="2023-09" db="EMBL/GenBank/DDBJ databases">
        <title>Complete-Gapless Cercospora beticola genome.</title>
        <authorList>
            <person name="Wyatt N.A."/>
            <person name="Spanner R.E."/>
            <person name="Bolton M.D."/>
        </authorList>
    </citation>
    <scope>NUCLEOTIDE SEQUENCE [LARGE SCALE GENOMIC DNA]</scope>
    <source>
        <strain evidence="4">Cb09-40</strain>
    </source>
</reference>
<evidence type="ECO:0000313" key="4">
    <source>
        <dbReference type="EMBL" id="WPB03663.1"/>
    </source>
</evidence>
<dbReference type="InterPro" id="IPR046536">
    <property type="entry name" value="DUF6601"/>
</dbReference>
<evidence type="ECO:0000256" key="2">
    <source>
        <dbReference type="SAM" id="Phobius"/>
    </source>
</evidence>
<dbReference type="EMBL" id="LKMD01000108">
    <property type="protein sequence ID" value="PIA89212.1"/>
    <property type="molecule type" value="Genomic_DNA"/>
</dbReference>
<feature type="compositionally biased region" description="Basic and acidic residues" evidence="1">
    <location>
        <begin position="1"/>
        <end position="14"/>
    </location>
</feature>
<keyword evidence="2" id="KW-1133">Transmembrane helix</keyword>
<accession>A0A2G5HAF7</accession>
<dbReference type="PANTHER" id="PTHR34414">
    <property type="entry name" value="HET DOMAIN-CONTAINING PROTEIN-RELATED"/>
    <property type="match status" value="1"/>
</dbReference>
<proteinExistence type="predicted"/>